<dbReference type="SUPFAM" id="SSF101898">
    <property type="entry name" value="NHL repeat"/>
    <property type="match status" value="1"/>
</dbReference>
<dbReference type="InterPro" id="IPR011042">
    <property type="entry name" value="6-blade_b-propeller_TolB-like"/>
</dbReference>
<dbReference type="Gene3D" id="2.120.10.30">
    <property type="entry name" value="TolB, C-terminal domain"/>
    <property type="match status" value="1"/>
</dbReference>
<organism evidence="1">
    <name type="scientific">Magallana gigas</name>
    <name type="common">Pacific oyster</name>
    <name type="synonym">Crassostrea gigas</name>
    <dbReference type="NCBI Taxonomy" id="29159"/>
    <lineage>
        <taxon>Eukaryota</taxon>
        <taxon>Metazoa</taxon>
        <taxon>Spiralia</taxon>
        <taxon>Lophotrochozoa</taxon>
        <taxon>Mollusca</taxon>
        <taxon>Bivalvia</taxon>
        <taxon>Autobranchia</taxon>
        <taxon>Pteriomorphia</taxon>
        <taxon>Ostreida</taxon>
        <taxon>Ostreoidea</taxon>
        <taxon>Ostreidae</taxon>
        <taxon>Magallana</taxon>
    </lineage>
</organism>
<dbReference type="InParanoid" id="K1S1N4"/>
<name>K1S1N4_MAGGI</name>
<gene>
    <name evidence="1" type="ORF">CGI_10026777</name>
</gene>
<protein>
    <recommendedName>
        <fullName evidence="2">Tripartite motif-containing protein 2</fullName>
    </recommendedName>
</protein>
<evidence type="ECO:0000313" key="1">
    <source>
        <dbReference type="EMBL" id="EKC41186.1"/>
    </source>
</evidence>
<dbReference type="AlphaFoldDB" id="K1S1N4"/>
<accession>K1S1N4</accession>
<proteinExistence type="predicted"/>
<sequence length="100" mass="11230">MICAVVVIDQSGQYRFSYIAQVSELDPYGICTDVLGHIIICDAHSDTVHLLDQDGQFLSLLLTSQQGVWNPRSVCVDDKNNLLVGQRFTNTVRVYKYLHG</sequence>
<dbReference type="HOGENOM" id="CLU_007742_4_2_1"/>
<reference evidence="1" key="1">
    <citation type="journal article" date="2012" name="Nature">
        <title>The oyster genome reveals stress adaptation and complexity of shell formation.</title>
        <authorList>
            <person name="Zhang G."/>
            <person name="Fang X."/>
            <person name="Guo X."/>
            <person name="Li L."/>
            <person name="Luo R."/>
            <person name="Xu F."/>
            <person name="Yang P."/>
            <person name="Zhang L."/>
            <person name="Wang X."/>
            <person name="Qi H."/>
            <person name="Xiong Z."/>
            <person name="Que H."/>
            <person name="Xie Y."/>
            <person name="Holland P.W."/>
            <person name="Paps J."/>
            <person name="Zhu Y."/>
            <person name="Wu F."/>
            <person name="Chen Y."/>
            <person name="Wang J."/>
            <person name="Peng C."/>
            <person name="Meng J."/>
            <person name="Yang L."/>
            <person name="Liu J."/>
            <person name="Wen B."/>
            <person name="Zhang N."/>
            <person name="Huang Z."/>
            <person name="Zhu Q."/>
            <person name="Feng Y."/>
            <person name="Mount A."/>
            <person name="Hedgecock D."/>
            <person name="Xu Z."/>
            <person name="Liu Y."/>
            <person name="Domazet-Loso T."/>
            <person name="Du Y."/>
            <person name="Sun X."/>
            <person name="Zhang S."/>
            <person name="Liu B."/>
            <person name="Cheng P."/>
            <person name="Jiang X."/>
            <person name="Li J."/>
            <person name="Fan D."/>
            <person name="Wang W."/>
            <person name="Fu W."/>
            <person name="Wang T."/>
            <person name="Wang B."/>
            <person name="Zhang J."/>
            <person name="Peng Z."/>
            <person name="Li Y."/>
            <person name="Li N."/>
            <person name="Wang J."/>
            <person name="Chen M."/>
            <person name="He Y."/>
            <person name="Tan F."/>
            <person name="Song X."/>
            <person name="Zheng Q."/>
            <person name="Huang R."/>
            <person name="Yang H."/>
            <person name="Du X."/>
            <person name="Chen L."/>
            <person name="Yang M."/>
            <person name="Gaffney P.M."/>
            <person name="Wang S."/>
            <person name="Luo L."/>
            <person name="She Z."/>
            <person name="Ming Y."/>
            <person name="Huang W."/>
            <person name="Zhang S."/>
            <person name="Huang B."/>
            <person name="Zhang Y."/>
            <person name="Qu T."/>
            <person name="Ni P."/>
            <person name="Miao G."/>
            <person name="Wang J."/>
            <person name="Wang Q."/>
            <person name="Steinberg C.E."/>
            <person name="Wang H."/>
            <person name="Li N."/>
            <person name="Qian L."/>
            <person name="Zhang G."/>
            <person name="Li Y."/>
            <person name="Yang H."/>
            <person name="Liu X."/>
            <person name="Wang J."/>
            <person name="Yin Y."/>
            <person name="Wang J."/>
        </authorList>
    </citation>
    <scope>NUCLEOTIDE SEQUENCE [LARGE SCALE GENOMIC DNA]</scope>
    <source>
        <strain evidence="1">05x7-T-G4-1.051#20</strain>
    </source>
</reference>
<evidence type="ECO:0008006" key="2">
    <source>
        <dbReference type="Google" id="ProtNLM"/>
    </source>
</evidence>
<dbReference type="EMBL" id="JH823249">
    <property type="protein sequence ID" value="EKC41186.1"/>
    <property type="molecule type" value="Genomic_DNA"/>
</dbReference>